<evidence type="ECO:0000256" key="6">
    <source>
        <dbReference type="ARBA" id="ARBA00023136"/>
    </source>
</evidence>
<dbReference type="Pfam" id="PF00005">
    <property type="entry name" value="ABC_tran"/>
    <property type="match status" value="1"/>
</dbReference>
<keyword evidence="5 7" id="KW-1133">Transmembrane helix</keyword>
<feature type="domain" description="ABC transporter" evidence="8">
    <location>
        <begin position="494"/>
        <end position="723"/>
    </location>
</feature>
<feature type="transmembrane region" description="Helical" evidence="7">
    <location>
        <begin position="175"/>
        <end position="196"/>
    </location>
</feature>
<evidence type="ECO:0000259" key="10">
    <source>
        <dbReference type="PROSITE" id="PS50990"/>
    </source>
</evidence>
<dbReference type="InterPro" id="IPR003593">
    <property type="entry name" value="AAA+_ATPase"/>
</dbReference>
<dbReference type="InterPro" id="IPR005074">
    <property type="entry name" value="Peptidase_C39"/>
</dbReference>
<feature type="transmembrane region" description="Helical" evidence="7">
    <location>
        <begin position="412"/>
        <end position="435"/>
    </location>
</feature>
<dbReference type="CDD" id="cd02419">
    <property type="entry name" value="Peptidase_C39C"/>
    <property type="match status" value="1"/>
</dbReference>
<dbReference type="InterPro" id="IPR017871">
    <property type="entry name" value="ABC_transporter-like_CS"/>
</dbReference>
<evidence type="ECO:0000256" key="2">
    <source>
        <dbReference type="ARBA" id="ARBA00022692"/>
    </source>
</evidence>
<sequence>MSTIASSALNTLSWKSHRRVPLLLQTEAAECGLACLGMVTSYFGKHTDLTTLRGRFAISMRGASLKQIIEIASQLQLSARPLKVDISHLQQLQTPCILHWDMHHFVVLTKVKRDGILINDPALGERKICWEDVDTHFTGIALELSPTSEFQRQPSPTKLSLGHFWQHIQGLKRSLTILFLLSLLIQLFALASPYYMQTVIDDALINQQNDLLVVLALGFGLLLLIESGVSLCRQFLVLSLSSRLQLQMSANVFHHLIRLPVSYFSKRHVGDVVSRFSSLSHIREFFTVGVVTAVLDGLMALITLSMLLVYSVQLTLVVIAVAALYFILRISILPVIKRLNAERILASANEQSHFMESVRGVQTVKQFSQEASREGQWQNMLTEVINADIRLGKWDISTTTINQLMFGLENIVIIYLAATLVLDSVFTVGMLYAFMSYKNRFITSADALITKFIEFKLMSVHFDRLADIVFSEKEPVLADFSKHVSQSSLSSQALKIDAISYRYSDIEPPVFSDVSLTVEPGSLIAIIGPSGAGKSTLMRCLMGLDAPSSGNIMYAGHAVHRSAWYRKNTASVMQGDQCLGGTIADNITCFDETADFEHMIGCAQQAGIHDEILAMPMQYQTLVGDMGSSLSGGQLQRVLLARALYRKPSILFLDEASSHLDVINEQRINQNLAKLAITRILVAHRPQTIALAEKVYVLQQGRLHLLEPNAQLHKVNQQGEHDA</sequence>
<dbReference type="Gene3D" id="1.20.1560.10">
    <property type="entry name" value="ABC transporter type 1, transmembrane domain"/>
    <property type="match status" value="1"/>
</dbReference>
<reference evidence="11" key="1">
    <citation type="submission" date="2022-11" db="EMBL/GenBank/DDBJ databases">
        <title>Alteromonas sp. nov., isolated from sea water of the Qingdao.</title>
        <authorList>
            <person name="Wang Q."/>
        </authorList>
    </citation>
    <scope>NUCLEOTIDE SEQUENCE</scope>
    <source>
        <strain evidence="11">ASW11-7</strain>
    </source>
</reference>
<dbReference type="InterPro" id="IPR036640">
    <property type="entry name" value="ABC1_TM_sf"/>
</dbReference>
<evidence type="ECO:0000259" key="8">
    <source>
        <dbReference type="PROSITE" id="PS50893"/>
    </source>
</evidence>
<dbReference type="PROSITE" id="PS00211">
    <property type="entry name" value="ABC_TRANSPORTER_1"/>
    <property type="match status" value="1"/>
</dbReference>
<dbReference type="InterPro" id="IPR003439">
    <property type="entry name" value="ABC_transporter-like_ATP-bd"/>
</dbReference>
<dbReference type="EMBL" id="JAPFRD010000011">
    <property type="protein sequence ID" value="MCW8109275.1"/>
    <property type="molecule type" value="Genomic_DNA"/>
</dbReference>
<dbReference type="Pfam" id="PF00664">
    <property type="entry name" value="ABC_membrane"/>
    <property type="match status" value="1"/>
</dbReference>
<dbReference type="PROSITE" id="PS50893">
    <property type="entry name" value="ABC_TRANSPORTER_2"/>
    <property type="match status" value="1"/>
</dbReference>
<feature type="transmembrane region" description="Helical" evidence="7">
    <location>
        <begin position="316"/>
        <end position="336"/>
    </location>
</feature>
<evidence type="ECO:0000256" key="1">
    <source>
        <dbReference type="ARBA" id="ARBA00004651"/>
    </source>
</evidence>
<dbReference type="SUPFAM" id="SSF90123">
    <property type="entry name" value="ABC transporter transmembrane region"/>
    <property type="match status" value="1"/>
</dbReference>
<dbReference type="InterPro" id="IPR033838">
    <property type="entry name" value="CvaB_peptidase"/>
</dbReference>
<accession>A0ABT3P9S2</accession>
<evidence type="ECO:0000259" key="9">
    <source>
        <dbReference type="PROSITE" id="PS50929"/>
    </source>
</evidence>
<protein>
    <submittedName>
        <fullName evidence="11">Peptidase domain-containing ABC transporter</fullName>
    </submittedName>
</protein>
<dbReference type="SUPFAM" id="SSF52540">
    <property type="entry name" value="P-loop containing nucleoside triphosphate hydrolases"/>
    <property type="match status" value="1"/>
</dbReference>
<evidence type="ECO:0000256" key="3">
    <source>
        <dbReference type="ARBA" id="ARBA00022741"/>
    </source>
</evidence>
<dbReference type="CDD" id="cd18567">
    <property type="entry name" value="ABC_6TM_CvaB_RaxB_like"/>
    <property type="match status" value="1"/>
</dbReference>
<dbReference type="PROSITE" id="PS50929">
    <property type="entry name" value="ABC_TM1F"/>
    <property type="match status" value="1"/>
</dbReference>
<keyword evidence="2 7" id="KW-0812">Transmembrane</keyword>
<dbReference type="RefSeq" id="WP_265618025.1">
    <property type="nucleotide sequence ID" value="NZ_JAPFRD010000011.1"/>
</dbReference>
<keyword evidence="3" id="KW-0547">Nucleotide-binding</keyword>
<comment type="caution">
    <text evidence="11">The sequence shown here is derived from an EMBL/GenBank/DDBJ whole genome shotgun (WGS) entry which is preliminary data.</text>
</comment>
<dbReference type="PANTHER" id="PTHR24221:SF606">
    <property type="entry name" value="COLICIN V SECRETION-PROCESSING ATP-BINDING PROTEIN"/>
    <property type="match status" value="1"/>
</dbReference>
<dbReference type="InterPro" id="IPR027417">
    <property type="entry name" value="P-loop_NTPase"/>
</dbReference>
<dbReference type="Gene3D" id="3.40.50.300">
    <property type="entry name" value="P-loop containing nucleotide triphosphate hydrolases"/>
    <property type="match status" value="1"/>
</dbReference>
<name>A0ABT3P9S2_9ALTE</name>
<feature type="transmembrane region" description="Helical" evidence="7">
    <location>
        <begin position="211"/>
        <end position="238"/>
    </location>
</feature>
<comment type="subcellular location">
    <subcellularLocation>
        <location evidence="1">Cell membrane</location>
        <topology evidence="1">Multi-pass membrane protein</topology>
    </subcellularLocation>
</comment>
<evidence type="ECO:0000256" key="4">
    <source>
        <dbReference type="ARBA" id="ARBA00022840"/>
    </source>
</evidence>
<dbReference type="PANTHER" id="PTHR24221">
    <property type="entry name" value="ATP-BINDING CASSETTE SUB-FAMILY B"/>
    <property type="match status" value="1"/>
</dbReference>
<dbReference type="SMART" id="SM00382">
    <property type="entry name" value="AAA"/>
    <property type="match status" value="1"/>
</dbReference>
<feature type="domain" description="ABC transmembrane type-1" evidence="9">
    <location>
        <begin position="177"/>
        <end position="457"/>
    </location>
</feature>
<keyword evidence="6 7" id="KW-0472">Membrane</keyword>
<proteinExistence type="predicted"/>
<dbReference type="PROSITE" id="PS50990">
    <property type="entry name" value="PEPTIDASE_C39"/>
    <property type="match status" value="1"/>
</dbReference>
<organism evidence="11 12">
    <name type="scientific">Alteromonas aquimaris</name>
    <dbReference type="NCBI Taxonomy" id="2998417"/>
    <lineage>
        <taxon>Bacteria</taxon>
        <taxon>Pseudomonadati</taxon>
        <taxon>Pseudomonadota</taxon>
        <taxon>Gammaproteobacteria</taxon>
        <taxon>Alteromonadales</taxon>
        <taxon>Alteromonadaceae</taxon>
        <taxon>Alteromonas/Salinimonas group</taxon>
        <taxon>Alteromonas</taxon>
    </lineage>
</organism>
<dbReference type="InterPro" id="IPR011527">
    <property type="entry name" value="ABC1_TM_dom"/>
</dbReference>
<feature type="domain" description="Peptidase C39" evidence="10">
    <location>
        <begin position="25"/>
        <end position="144"/>
    </location>
</feature>
<evidence type="ECO:0000256" key="7">
    <source>
        <dbReference type="SAM" id="Phobius"/>
    </source>
</evidence>
<dbReference type="Gene3D" id="3.90.70.10">
    <property type="entry name" value="Cysteine proteinases"/>
    <property type="match status" value="1"/>
</dbReference>
<gene>
    <name evidence="11" type="ORF">OPS25_12270</name>
</gene>
<feature type="transmembrane region" description="Helical" evidence="7">
    <location>
        <begin position="285"/>
        <end position="310"/>
    </location>
</feature>
<evidence type="ECO:0000313" key="12">
    <source>
        <dbReference type="Proteomes" id="UP001142810"/>
    </source>
</evidence>
<evidence type="ECO:0000313" key="11">
    <source>
        <dbReference type="EMBL" id="MCW8109275.1"/>
    </source>
</evidence>
<keyword evidence="4" id="KW-0067">ATP-binding</keyword>
<evidence type="ECO:0000256" key="5">
    <source>
        <dbReference type="ARBA" id="ARBA00022989"/>
    </source>
</evidence>
<dbReference type="Pfam" id="PF03412">
    <property type="entry name" value="Peptidase_C39"/>
    <property type="match status" value="1"/>
</dbReference>
<keyword evidence="12" id="KW-1185">Reference proteome</keyword>
<dbReference type="Proteomes" id="UP001142810">
    <property type="component" value="Unassembled WGS sequence"/>
</dbReference>
<dbReference type="InterPro" id="IPR039421">
    <property type="entry name" value="Type_1_exporter"/>
</dbReference>